<keyword evidence="2" id="KW-1185">Reference proteome</keyword>
<dbReference type="Proteomes" id="UP001304050">
    <property type="component" value="Unassembled WGS sequence"/>
</dbReference>
<reference evidence="1" key="1">
    <citation type="submission" date="2023-12" db="EMBL/GenBank/DDBJ databases">
        <title>Diversity of Rhizobium in root nodule of phaseolus vulgaris.</title>
        <authorList>
            <person name="Wang H."/>
        </authorList>
    </citation>
    <scope>NUCLEOTIDE SEQUENCE</scope>
    <source>
        <strain evidence="1">MJ31</strain>
    </source>
</reference>
<name>A0ACC6MVH1_9HYPH</name>
<accession>A0ACC6MVH1</accession>
<dbReference type="EMBL" id="JAYESG010000003">
    <property type="protein sequence ID" value="MEA3517207.1"/>
    <property type="molecule type" value="Genomic_DNA"/>
</dbReference>
<evidence type="ECO:0000313" key="2">
    <source>
        <dbReference type="Proteomes" id="UP001304050"/>
    </source>
</evidence>
<protein>
    <submittedName>
        <fullName evidence="1">Uncharacterized protein</fullName>
    </submittedName>
</protein>
<proteinExistence type="predicted"/>
<comment type="caution">
    <text evidence="1">The sequence shown here is derived from an EMBL/GenBank/DDBJ whole genome shotgun (WGS) entry which is preliminary data.</text>
</comment>
<evidence type="ECO:0000313" key="1">
    <source>
        <dbReference type="EMBL" id="MEA3517207.1"/>
    </source>
</evidence>
<sequence>MRLLILRWEFPLFPALSALASHFIFVFQEFYKPGPKSAETSILCVPILAYVYANVFSILVDRTPASMLLASLATAIPSAFLAIYFIHSRQIERKSKPKISTTKMLVFALAGLALVALSAYGLAEIPACTKCRRGAELIGHLEFERYYLICLFGGMIGMSSFLFLHEALRRYFKPAIK</sequence>
<gene>
    <name evidence="1" type="ORF">U8465_08715</name>
</gene>
<organism evidence="1 2">
    <name type="scientific">Rhizobium mulingense</name>
    <dbReference type="NCBI Taxonomy" id="3031128"/>
    <lineage>
        <taxon>Bacteria</taxon>
        <taxon>Pseudomonadati</taxon>
        <taxon>Pseudomonadota</taxon>
        <taxon>Alphaproteobacteria</taxon>
        <taxon>Hyphomicrobiales</taxon>
        <taxon>Rhizobiaceae</taxon>
        <taxon>Rhizobium/Agrobacterium group</taxon>
        <taxon>Rhizobium</taxon>
    </lineage>
</organism>